<dbReference type="EMBL" id="QRBI01000096">
    <property type="protein sequence ID" value="RMC18542.1"/>
    <property type="molecule type" value="Genomic_DNA"/>
</dbReference>
<protein>
    <submittedName>
        <fullName evidence="1">Uncharacterized protein</fullName>
    </submittedName>
</protein>
<evidence type="ECO:0000313" key="1">
    <source>
        <dbReference type="EMBL" id="RMC18542.1"/>
    </source>
</evidence>
<accession>A0A3M0KZ21</accession>
<comment type="caution">
    <text evidence="1">The sequence shown here is derived from an EMBL/GenBank/DDBJ whole genome shotgun (WGS) entry which is preliminary data.</text>
</comment>
<dbReference type="AlphaFoldDB" id="A0A3M0KZ21"/>
<organism evidence="1 2">
    <name type="scientific">Hirundo rustica rustica</name>
    <dbReference type="NCBI Taxonomy" id="333673"/>
    <lineage>
        <taxon>Eukaryota</taxon>
        <taxon>Metazoa</taxon>
        <taxon>Chordata</taxon>
        <taxon>Craniata</taxon>
        <taxon>Vertebrata</taxon>
        <taxon>Euteleostomi</taxon>
        <taxon>Archelosauria</taxon>
        <taxon>Archosauria</taxon>
        <taxon>Dinosauria</taxon>
        <taxon>Saurischia</taxon>
        <taxon>Theropoda</taxon>
        <taxon>Coelurosauria</taxon>
        <taxon>Aves</taxon>
        <taxon>Neognathae</taxon>
        <taxon>Neoaves</taxon>
        <taxon>Telluraves</taxon>
        <taxon>Australaves</taxon>
        <taxon>Passeriformes</taxon>
        <taxon>Sylvioidea</taxon>
        <taxon>Hirundinidae</taxon>
        <taxon>Hirundo</taxon>
    </lineage>
</organism>
<evidence type="ECO:0000313" key="2">
    <source>
        <dbReference type="Proteomes" id="UP000269221"/>
    </source>
</evidence>
<sequence>MAVGCGGARGYLRCWEAGGAAGKGVLLGLPECRGGPGEPVPLRRPSEELREGALCEALLPLPADLSLSEGVSEAVLEALLPFEFKCRFERFLIKLCDRGEEFLEWPMDVNW</sequence>
<dbReference type="Proteomes" id="UP000269221">
    <property type="component" value="Unassembled WGS sequence"/>
</dbReference>
<reference evidence="1 2" key="1">
    <citation type="submission" date="2018-07" db="EMBL/GenBank/DDBJ databases">
        <title>A high quality draft genome assembly of the barn swallow (H. rustica rustica).</title>
        <authorList>
            <person name="Formenti G."/>
            <person name="Chiara M."/>
            <person name="Poveda L."/>
            <person name="Francoijs K.-J."/>
            <person name="Bonisoli-Alquati A."/>
            <person name="Canova L."/>
            <person name="Gianfranceschi L."/>
            <person name="Horner D.S."/>
            <person name="Saino N."/>
        </authorList>
    </citation>
    <scope>NUCLEOTIDE SEQUENCE [LARGE SCALE GENOMIC DNA]</scope>
    <source>
        <strain evidence="1">Chelidonia</strain>
        <tissue evidence="1">Blood</tissue>
    </source>
</reference>
<gene>
    <name evidence="1" type="ORF">DUI87_04434</name>
</gene>
<name>A0A3M0KZ21_HIRRU</name>
<keyword evidence="2" id="KW-1185">Reference proteome</keyword>
<proteinExistence type="predicted"/>